<organism evidence="2 3">
    <name type="scientific">Salinimonas sediminis</name>
    <dbReference type="NCBI Taxonomy" id="2303538"/>
    <lineage>
        <taxon>Bacteria</taxon>
        <taxon>Pseudomonadati</taxon>
        <taxon>Pseudomonadota</taxon>
        <taxon>Gammaproteobacteria</taxon>
        <taxon>Alteromonadales</taxon>
        <taxon>Alteromonadaceae</taxon>
        <taxon>Alteromonas/Salinimonas group</taxon>
        <taxon>Salinimonas</taxon>
    </lineage>
</organism>
<sequence>MKAQQLARAKQQALWCLLIAAALFIATTVLEYVFPYASWSSMNAFFKMVSEAALVGGLADWFAVTALFKPIPARYPIAHTNIVAANKQRIAANLADFVKEKFFNPPAIKALVQQSHPAEHLSQWLQQPANAARSAKFISDAGAGALNMVSDATVQDVLTASAKKLLAKLDMRPFAGGTLRVLTKEGRHQQILDQLIAQAATLLERPASQAFMAEKLHQWLRTEYRRLEKILPTQWISEQGAQVATKAIVSTIADINADPQHPLRQSFDRYIQRLIHQIEHDEDTGRKLSQWQHAMLENQPLHEYMGHILKDVRVFLQQDLAKPDSHARHHIQTMLKDFGQAIAQRPELTRTINTAIENSAAYLGPQVSDFLTRHIKTTIENWDDQEMAEQIELNIGKDLQKVRINGTLVGGLIGGILFGLEGVIDVVVSAS</sequence>
<reference evidence="2 3" key="1">
    <citation type="submission" date="2018-08" db="EMBL/GenBank/DDBJ databases">
        <title>Salinimonas sediminis sp. nov., a piezophilic bacterium isolated from a deep-sea sediment sample from the New Britain Trench.</title>
        <authorList>
            <person name="Cao J."/>
        </authorList>
    </citation>
    <scope>NUCLEOTIDE SEQUENCE [LARGE SCALE GENOMIC DNA]</scope>
    <source>
        <strain evidence="2 3">N102</strain>
    </source>
</reference>
<keyword evidence="1" id="KW-1133">Transmembrane helix</keyword>
<accession>A0A346NKJ1</accession>
<gene>
    <name evidence="2" type="ORF">D0Y50_06465</name>
</gene>
<keyword evidence="3" id="KW-1185">Reference proteome</keyword>
<dbReference type="AlphaFoldDB" id="A0A346NKJ1"/>
<dbReference type="PANTHER" id="PTHR38442">
    <property type="entry name" value="INNER MEMBRANE PROTEIN-RELATED"/>
    <property type="match status" value="1"/>
</dbReference>
<dbReference type="RefSeq" id="WP_117316044.1">
    <property type="nucleotide sequence ID" value="NZ_CP031769.1"/>
</dbReference>
<dbReference type="PANTHER" id="PTHR38442:SF1">
    <property type="entry name" value="INNER MEMBRANE PROTEIN"/>
    <property type="match status" value="1"/>
</dbReference>
<keyword evidence="1" id="KW-0812">Transmembrane</keyword>
<keyword evidence="1" id="KW-0472">Membrane</keyword>
<name>A0A346NKJ1_9ALTE</name>
<dbReference type="GO" id="GO:0005886">
    <property type="term" value="C:plasma membrane"/>
    <property type="evidence" value="ECO:0007669"/>
    <property type="project" value="TreeGrafter"/>
</dbReference>
<proteinExistence type="predicted"/>
<protein>
    <submittedName>
        <fullName evidence="2">DUF445 domain-containing protein</fullName>
    </submittedName>
</protein>
<evidence type="ECO:0000256" key="1">
    <source>
        <dbReference type="SAM" id="Phobius"/>
    </source>
</evidence>
<dbReference type="KEGG" id="salm:D0Y50_06465"/>
<dbReference type="Pfam" id="PF04286">
    <property type="entry name" value="DUF445"/>
    <property type="match status" value="1"/>
</dbReference>
<dbReference type="EMBL" id="CP031769">
    <property type="protein sequence ID" value="AXR06048.1"/>
    <property type="molecule type" value="Genomic_DNA"/>
</dbReference>
<dbReference type="OrthoDB" id="9769590at2"/>
<dbReference type="InterPro" id="IPR007383">
    <property type="entry name" value="DUF445"/>
</dbReference>
<dbReference type="Proteomes" id="UP000262073">
    <property type="component" value="Chromosome"/>
</dbReference>
<evidence type="ECO:0000313" key="3">
    <source>
        <dbReference type="Proteomes" id="UP000262073"/>
    </source>
</evidence>
<evidence type="ECO:0000313" key="2">
    <source>
        <dbReference type="EMBL" id="AXR06048.1"/>
    </source>
</evidence>
<feature type="transmembrane region" description="Helical" evidence="1">
    <location>
        <begin position="12"/>
        <end position="33"/>
    </location>
</feature>